<organism evidence="1 2">
    <name type="scientific">Microcoleus asticus IPMA8</name>
    <dbReference type="NCBI Taxonomy" id="2563858"/>
    <lineage>
        <taxon>Bacteria</taxon>
        <taxon>Bacillati</taxon>
        <taxon>Cyanobacteriota</taxon>
        <taxon>Cyanophyceae</taxon>
        <taxon>Oscillatoriophycideae</taxon>
        <taxon>Oscillatoriales</taxon>
        <taxon>Microcoleaceae</taxon>
        <taxon>Microcoleus</taxon>
        <taxon>Microcoleus asticus</taxon>
    </lineage>
</organism>
<evidence type="ECO:0000313" key="1">
    <source>
        <dbReference type="EMBL" id="NQE35265.1"/>
    </source>
</evidence>
<reference evidence="1 2" key="1">
    <citation type="journal article" date="2020" name="Sci. Rep.">
        <title>A novel cyanobacterial geosmin producer, revising GeoA distribution and dispersion patterns in Bacteria.</title>
        <authorList>
            <person name="Churro C."/>
            <person name="Semedo-Aguiar A.P."/>
            <person name="Silva A.D."/>
            <person name="Pereira-Leal J.B."/>
            <person name="Leite R.B."/>
        </authorList>
    </citation>
    <scope>NUCLEOTIDE SEQUENCE [LARGE SCALE GENOMIC DNA]</scope>
    <source>
        <strain evidence="1 2">IPMA8</strain>
    </source>
</reference>
<dbReference type="RefSeq" id="WP_216670470.1">
    <property type="nucleotide sequence ID" value="NZ_SRRZ01000050.1"/>
</dbReference>
<dbReference type="EMBL" id="SRRZ01000050">
    <property type="protein sequence ID" value="NQE35265.1"/>
    <property type="molecule type" value="Genomic_DNA"/>
</dbReference>
<comment type="caution">
    <text evidence="1">The sequence shown here is derived from an EMBL/GenBank/DDBJ whole genome shotgun (WGS) entry which is preliminary data.</text>
</comment>
<protein>
    <submittedName>
        <fullName evidence="1">Uncharacterized protein</fullName>
    </submittedName>
</protein>
<proteinExistence type="predicted"/>
<sequence>MAYTLLRTIMWQAVSSSEHTAFQLSLQSTRQQFNQLLTLLATTGKHQQRQWHQLLLDQVATNLGSIGTAMLMYL</sequence>
<gene>
    <name evidence="1" type="ORF">E5S67_02995</name>
</gene>
<dbReference type="Proteomes" id="UP000702425">
    <property type="component" value="Unassembled WGS sequence"/>
</dbReference>
<evidence type="ECO:0000313" key="2">
    <source>
        <dbReference type="Proteomes" id="UP000702425"/>
    </source>
</evidence>
<keyword evidence="2" id="KW-1185">Reference proteome</keyword>
<name>A0ABX2D086_9CYAN</name>
<accession>A0ABX2D086</accession>